<dbReference type="PANTHER" id="PTHR13018">
    <property type="entry name" value="PROBABLE MEMBRANE PROTEIN DUF221-RELATED"/>
    <property type="match status" value="1"/>
</dbReference>
<dbReference type="InterPro" id="IPR045122">
    <property type="entry name" value="Csc1-like"/>
</dbReference>
<evidence type="ECO:0000259" key="10">
    <source>
        <dbReference type="Pfam" id="PF13967"/>
    </source>
</evidence>
<evidence type="ECO:0000256" key="6">
    <source>
        <dbReference type="ARBA" id="ARBA00023136"/>
    </source>
</evidence>
<evidence type="ECO:0000256" key="8">
    <source>
        <dbReference type="SAM" id="Phobius"/>
    </source>
</evidence>
<gene>
    <name evidence="12" type="ORF">C1SCF055_LOCUS32376</name>
</gene>
<comment type="subcellular location">
    <subcellularLocation>
        <location evidence="1">Membrane</location>
        <topology evidence="1">Multi-pass membrane protein</topology>
    </subcellularLocation>
</comment>
<name>A0A9P1DC54_9DINO</name>
<feature type="domain" description="CSC1/OSCA1-like 7TM region" evidence="9">
    <location>
        <begin position="314"/>
        <end position="583"/>
    </location>
</feature>
<sequence>MALCLFGCVRDRYPAVYLKKVNDPGSHGEVPPDISSSFGWMTVCWRLPVDEIANHSNLDHGMLVQFCDAAVMCFLSTGLPALLILCPLCALVGAGTASNLGLLGFANVAKGSWITYLYPIFVWYTVVVTQAFIFRAQRAFVERRYQWLRTMTEPRANSVLLSNLPDNLMKESALRTFLEEQIFGASNREVLQSVSFVKDTNQLDKLVAERARYNEDLQKLVQGEVHERRKAIARAEMSKVEGQVAKLQGIIEQSDDYNLNLAFVSFHDRHDAVIVLKLFAPGGNEDIIAELPPDTDDVIWNDLRPSQSQWLYDFTGYFLLAFVFVIFVPLVAYNASFTEVAVWEKNDSNVKSFMNLYPVVAVFSDAIVAPLVLIFLMGILCSIIASILVNFFVLKARGILQHLVQRWYYVYLVIFVLFLTAVGKSLTNSLGDLFKDPKEIPKVLAESFADCTLFYMDFIVLTCCIYALALLRLMPLYRYRIHSCVYEDRIAIAKSEPEDQDYNGMGARSARLSLCYVVVLILGTLAPVITILGAILFAICRIVFTYLFVYAETLKPDLGGLFWHQQLKHVQLGTFLYIALMTVLLLQRAPNYIPGVLCGSSVLFMAFSYYTFLHKFRWEQLEFSEIPAKVSEGAPEIPRVYGHYKQPELPPPKSKENLKLQRAATTMRARVDACCDVGPQRREKRDMSRHKTMP</sequence>
<evidence type="ECO:0000256" key="7">
    <source>
        <dbReference type="SAM" id="MobiDB-lite"/>
    </source>
</evidence>
<comment type="similarity">
    <text evidence="2">Belongs to the CSC1 (TC 1.A.17) family.</text>
</comment>
<dbReference type="GO" id="GO:0005227">
    <property type="term" value="F:calcium-activated cation channel activity"/>
    <property type="evidence" value="ECO:0007669"/>
    <property type="project" value="InterPro"/>
</dbReference>
<feature type="region of interest" description="Disordered" evidence="7">
    <location>
        <begin position="675"/>
        <end position="694"/>
    </location>
</feature>
<feature type="transmembrane region" description="Helical" evidence="8">
    <location>
        <begin position="113"/>
        <end position="134"/>
    </location>
</feature>
<accession>A0A9P1DC54</accession>
<keyword evidence="4 8" id="KW-0812">Transmembrane</keyword>
<feature type="transmembrane region" description="Helical" evidence="8">
    <location>
        <begin position="593"/>
        <end position="612"/>
    </location>
</feature>
<dbReference type="EMBL" id="CAMXCT010003891">
    <property type="protein sequence ID" value="CAI4006765.1"/>
    <property type="molecule type" value="Genomic_DNA"/>
</dbReference>
<evidence type="ECO:0000256" key="3">
    <source>
        <dbReference type="ARBA" id="ARBA00022448"/>
    </source>
</evidence>
<keyword evidence="14" id="KW-1185">Reference proteome</keyword>
<feature type="transmembrane region" description="Helical" evidence="8">
    <location>
        <begin position="69"/>
        <end position="93"/>
    </location>
</feature>
<feature type="domain" description="CSC1/OSCA1-like N-terminal transmembrane" evidence="10">
    <location>
        <begin position="2"/>
        <end position="135"/>
    </location>
</feature>
<evidence type="ECO:0000259" key="11">
    <source>
        <dbReference type="Pfam" id="PF14703"/>
    </source>
</evidence>
<evidence type="ECO:0000256" key="4">
    <source>
        <dbReference type="ARBA" id="ARBA00022692"/>
    </source>
</evidence>
<dbReference type="AlphaFoldDB" id="A0A9P1DC54"/>
<evidence type="ECO:0000313" key="12">
    <source>
        <dbReference type="EMBL" id="CAI4006765.1"/>
    </source>
</evidence>
<keyword evidence="5 8" id="KW-1133">Transmembrane helix</keyword>
<dbReference type="InterPro" id="IPR003864">
    <property type="entry name" value="CSC1/OSCA1-like_7TM"/>
</dbReference>
<dbReference type="GO" id="GO:0005886">
    <property type="term" value="C:plasma membrane"/>
    <property type="evidence" value="ECO:0007669"/>
    <property type="project" value="TreeGrafter"/>
</dbReference>
<dbReference type="OrthoDB" id="1689567at2759"/>
<reference evidence="12" key="1">
    <citation type="submission" date="2022-10" db="EMBL/GenBank/DDBJ databases">
        <authorList>
            <person name="Chen Y."/>
            <person name="Dougan E. K."/>
            <person name="Chan C."/>
            <person name="Rhodes N."/>
            <person name="Thang M."/>
        </authorList>
    </citation>
    <scope>NUCLEOTIDE SEQUENCE</scope>
</reference>
<dbReference type="PANTHER" id="PTHR13018:SF139">
    <property type="entry name" value="PHOSPHATE METABOLISM PROTEIN 7"/>
    <property type="match status" value="1"/>
</dbReference>
<organism evidence="12">
    <name type="scientific">Cladocopium goreaui</name>
    <dbReference type="NCBI Taxonomy" id="2562237"/>
    <lineage>
        <taxon>Eukaryota</taxon>
        <taxon>Sar</taxon>
        <taxon>Alveolata</taxon>
        <taxon>Dinophyceae</taxon>
        <taxon>Suessiales</taxon>
        <taxon>Symbiodiniaceae</taxon>
        <taxon>Cladocopium</taxon>
    </lineage>
</organism>
<feature type="transmembrane region" description="Helical" evidence="8">
    <location>
        <begin position="406"/>
        <end position="427"/>
    </location>
</feature>
<evidence type="ECO:0000313" key="14">
    <source>
        <dbReference type="Proteomes" id="UP001152797"/>
    </source>
</evidence>
<evidence type="ECO:0000259" key="9">
    <source>
        <dbReference type="Pfam" id="PF02714"/>
    </source>
</evidence>
<protein>
    <submittedName>
        <fullName evidence="12">Uncharacterized protein</fullName>
    </submittedName>
</protein>
<evidence type="ECO:0000313" key="13">
    <source>
        <dbReference type="EMBL" id="CAL1160140.1"/>
    </source>
</evidence>
<feature type="transmembrane region" description="Helical" evidence="8">
    <location>
        <begin position="569"/>
        <end position="586"/>
    </location>
</feature>
<dbReference type="Pfam" id="PF13967">
    <property type="entry name" value="RSN1_TM"/>
    <property type="match status" value="1"/>
</dbReference>
<feature type="transmembrane region" description="Helical" evidence="8">
    <location>
        <begin position="367"/>
        <end position="394"/>
    </location>
</feature>
<evidence type="ECO:0000256" key="2">
    <source>
        <dbReference type="ARBA" id="ARBA00007779"/>
    </source>
</evidence>
<feature type="transmembrane region" description="Helical" evidence="8">
    <location>
        <begin position="447"/>
        <end position="471"/>
    </location>
</feature>
<dbReference type="InterPro" id="IPR027815">
    <property type="entry name" value="CSC1/OSCA1-like_cyt"/>
</dbReference>
<evidence type="ECO:0000256" key="5">
    <source>
        <dbReference type="ARBA" id="ARBA00022989"/>
    </source>
</evidence>
<feature type="transmembrane region" description="Helical" evidence="8">
    <location>
        <begin position="516"/>
        <end position="549"/>
    </location>
</feature>
<dbReference type="Pfam" id="PF02714">
    <property type="entry name" value="RSN1_7TM"/>
    <property type="match status" value="1"/>
</dbReference>
<feature type="compositionally biased region" description="Basic and acidic residues" evidence="7">
    <location>
        <begin position="675"/>
        <end position="686"/>
    </location>
</feature>
<reference evidence="13" key="2">
    <citation type="submission" date="2024-04" db="EMBL/GenBank/DDBJ databases">
        <authorList>
            <person name="Chen Y."/>
            <person name="Shah S."/>
            <person name="Dougan E. K."/>
            <person name="Thang M."/>
            <person name="Chan C."/>
        </authorList>
    </citation>
    <scope>NUCLEOTIDE SEQUENCE [LARGE SCALE GENOMIC DNA]</scope>
</reference>
<dbReference type="Proteomes" id="UP001152797">
    <property type="component" value="Unassembled WGS sequence"/>
</dbReference>
<dbReference type="Pfam" id="PF14703">
    <property type="entry name" value="PHM7_cyt"/>
    <property type="match status" value="1"/>
</dbReference>
<keyword evidence="3" id="KW-0813">Transport</keyword>
<feature type="domain" description="CSC1/OSCA1-like cytosolic" evidence="11">
    <location>
        <begin position="157"/>
        <end position="301"/>
    </location>
</feature>
<dbReference type="EMBL" id="CAMXCT030003891">
    <property type="protein sequence ID" value="CAL4794077.1"/>
    <property type="molecule type" value="Genomic_DNA"/>
</dbReference>
<proteinExistence type="inferred from homology"/>
<dbReference type="InterPro" id="IPR032880">
    <property type="entry name" value="CSC1/OSCA1-like_N"/>
</dbReference>
<comment type="caution">
    <text evidence="12">The sequence shown here is derived from an EMBL/GenBank/DDBJ whole genome shotgun (WGS) entry which is preliminary data.</text>
</comment>
<evidence type="ECO:0000256" key="1">
    <source>
        <dbReference type="ARBA" id="ARBA00004141"/>
    </source>
</evidence>
<keyword evidence="6 8" id="KW-0472">Membrane</keyword>
<feature type="transmembrane region" description="Helical" evidence="8">
    <location>
        <begin position="314"/>
        <end position="333"/>
    </location>
</feature>
<dbReference type="EMBL" id="CAMXCT020003891">
    <property type="protein sequence ID" value="CAL1160140.1"/>
    <property type="molecule type" value="Genomic_DNA"/>
</dbReference>